<feature type="domain" description="PKD" evidence="2">
    <location>
        <begin position="681"/>
        <end position="739"/>
    </location>
</feature>
<dbReference type="PROSITE" id="PS50093">
    <property type="entry name" value="PKD"/>
    <property type="match status" value="3"/>
</dbReference>
<dbReference type="InterPro" id="IPR022409">
    <property type="entry name" value="PKD/Chitinase_dom"/>
</dbReference>
<name>A0A1G8BTV3_CHIFI</name>
<evidence type="ECO:0000256" key="1">
    <source>
        <dbReference type="SAM" id="SignalP"/>
    </source>
</evidence>
<dbReference type="RefSeq" id="WP_089837885.1">
    <property type="nucleotide sequence ID" value="NZ_FNBN01000011.1"/>
</dbReference>
<dbReference type="CDD" id="cd00146">
    <property type="entry name" value="PKD"/>
    <property type="match status" value="2"/>
</dbReference>
<dbReference type="Pfam" id="PF18911">
    <property type="entry name" value="PKD_4"/>
    <property type="match status" value="2"/>
</dbReference>
<dbReference type="InterPro" id="IPR013783">
    <property type="entry name" value="Ig-like_fold"/>
</dbReference>
<dbReference type="SUPFAM" id="SSF49299">
    <property type="entry name" value="PKD domain"/>
    <property type="match status" value="3"/>
</dbReference>
<dbReference type="SMART" id="SM00089">
    <property type="entry name" value="PKD"/>
    <property type="match status" value="3"/>
</dbReference>
<feature type="signal peptide" evidence="1">
    <location>
        <begin position="1"/>
        <end position="19"/>
    </location>
</feature>
<organism evidence="3 4">
    <name type="scientific">Chitinophaga filiformis</name>
    <name type="common">Myxococcus filiformis</name>
    <name type="synonym">Flexibacter filiformis</name>
    <dbReference type="NCBI Taxonomy" id="104663"/>
    <lineage>
        <taxon>Bacteria</taxon>
        <taxon>Pseudomonadati</taxon>
        <taxon>Bacteroidota</taxon>
        <taxon>Chitinophagia</taxon>
        <taxon>Chitinophagales</taxon>
        <taxon>Chitinophagaceae</taxon>
        <taxon>Chitinophaga</taxon>
    </lineage>
</organism>
<feature type="chain" id="PRO_5011695602" evidence="1">
    <location>
        <begin position="20"/>
        <end position="1406"/>
    </location>
</feature>
<reference evidence="3 4" key="1">
    <citation type="submission" date="2016-10" db="EMBL/GenBank/DDBJ databases">
        <authorList>
            <person name="de Groot N.N."/>
        </authorList>
    </citation>
    <scope>NUCLEOTIDE SEQUENCE [LARGE SCALE GENOMIC DNA]</scope>
    <source>
        <strain evidence="3 4">DSM 527</strain>
    </source>
</reference>
<dbReference type="InterPro" id="IPR026444">
    <property type="entry name" value="Secre_tail"/>
</dbReference>
<dbReference type="NCBIfam" id="TIGR04183">
    <property type="entry name" value="Por_Secre_tail"/>
    <property type="match status" value="1"/>
</dbReference>
<dbReference type="Proteomes" id="UP000199045">
    <property type="component" value="Unassembled WGS sequence"/>
</dbReference>
<evidence type="ECO:0000259" key="2">
    <source>
        <dbReference type="PROSITE" id="PS50093"/>
    </source>
</evidence>
<protein>
    <submittedName>
        <fullName evidence="3">Por secretion system C-terminal sorting domain-containing protein</fullName>
    </submittedName>
</protein>
<dbReference type="InterPro" id="IPR000601">
    <property type="entry name" value="PKD_dom"/>
</dbReference>
<evidence type="ECO:0000313" key="4">
    <source>
        <dbReference type="Proteomes" id="UP000199045"/>
    </source>
</evidence>
<accession>A0A1G8BTV3</accession>
<keyword evidence="1" id="KW-0732">Signal</keyword>
<proteinExistence type="predicted"/>
<evidence type="ECO:0000313" key="3">
    <source>
        <dbReference type="EMBL" id="SDH36592.1"/>
    </source>
</evidence>
<dbReference type="Gene3D" id="2.60.40.10">
    <property type="entry name" value="Immunoglobulins"/>
    <property type="match status" value="4"/>
</dbReference>
<gene>
    <name evidence="3" type="ORF">SAMN04488121_111156</name>
</gene>
<dbReference type="EMBL" id="FNBN01000011">
    <property type="protein sequence ID" value="SDH36592.1"/>
    <property type="molecule type" value="Genomic_DNA"/>
</dbReference>
<dbReference type="OrthoDB" id="599549at2"/>
<feature type="domain" description="PKD" evidence="2">
    <location>
        <begin position="925"/>
        <end position="976"/>
    </location>
</feature>
<feature type="domain" description="PKD" evidence="2">
    <location>
        <begin position="360"/>
        <end position="422"/>
    </location>
</feature>
<sequence>MKTLTHLCVLLFLCHVVSAKNAPRVDSPYMDFTYDTLPCHTQSVTLKSAVVIPDGMTDNISKYEWRVFGRIVGRTARLPYRFDAGGNYDVTLVITTEKGYKGSITKKVSIKQEPLDDNWSVTINDDTFTKPDAHILTAKAMPAGAKAYFGGYYDPVDSITVTVPGYYIAYVKDACGNIRATDTVEIRNPDTSPWKFSIRGWYNDGCRTSATLKAFTNAPDSSYTITWNTGQTGDSLTVNSSNTYVATFKDKDGKTRRDTVKVTIEPMIIPVIRFRTAEGKDSLFATVVRKGYYYSWYRNDTLVASTPEGVNKLRVSVPGFYKVEMANYSVGCVVSSPVFEYNMAKDSIIPFLTISREDCNSLAANLSAKFYTSGISIDTVKSVTWSYGDGVSETLAPHVTAQHRYKAGGTYNVGYISTTVSGRQLRRSGVIVVNNIQYSLNITDDAATIPGVHILEAHVSSRGESITWNTGVLRDSIHVTAPGIYTATVRDTCNGTPYTASIEIKQNAVTDWQLNAYIGRISSCKDTAMLIAAAKGPAGAYSLEWSTGQHTDTIYVTNKGRYVVYLLDNQGNIRKKDTLDVNLVSKPAPSIEIHASPSADTLVAGPVNAGDHYKWYMEGVLQAGVNAPALNNPVKGNYEVEVINEIGCSNRSVPFEYKGWNQGTSFTYATDECIINLLRFTGTPVEGQQGVKYLWDFGDGSIGTYYITEHTFKPGTYRVTFTATTADSVKQSITKSITVKANVYDPVITVNTLPCGDQAYVSIKTKEPLWFFEWDGDPLYERMDDSIFVMEPGKFTVIGYDFCHNARVVDSIDVKLKPYFAPVYNKHYGAEDTLVIQPMYGGVEFSVDNPSPDVTFSWYIDDQLVREDHKPYWINPPIGRLQTRVTMTNGCTAKTEPWTFWEKADTLTQALAFTVERASCSDQMVTFHAPVVADETVTAYAWDFGDHNGDTKKDPVHVYKRGGTFNVIMRLFTASGKEKKVVQQVVIPDDPSWDLHIITELDSCMGLARLKINPPAAASRIVWSTGETTSQIIVRVKGADTVRVYDGCGNLRVLDTIKIRELPKFNFRISGGRWMDTLRVYEADAALLPMAASLPGYNFTWYKDDKVLPVKGSYILAPAPGVYKVEIEKEAGCKLLSEGYYVSGETVNFWDQDRTFESGIIEFGIRFKTIRNPENIYTVQLTLKDPGGRQTGMNPGDVTDLGSFQSDDFDLYASVFVPDNIRCSGNYALRVISSSPADTTGWSEPITLLTKVPKPEVIQNGDSLFTSDIFDTQWYRDGVAIPGAIMPYYLARQNGAYAVEYSNGTGCVNRSPAVPVVITAVGEVILGGNKVIAFPNPSEGKVFLKFEKPLLKQVAINVYNLQGNAVYSQTTSQQLQTLDLSTQPKGFYLIELTGYGTKKVLTLILQ</sequence>
<dbReference type="Pfam" id="PF18962">
    <property type="entry name" value="Por_Secre_tail"/>
    <property type="match status" value="1"/>
</dbReference>
<dbReference type="InterPro" id="IPR035986">
    <property type="entry name" value="PKD_dom_sf"/>
</dbReference>
<dbReference type="STRING" id="104663.SAMN04488121_111156"/>